<proteinExistence type="predicted"/>
<keyword evidence="1" id="KW-0732">Signal</keyword>
<dbReference type="InterPro" id="IPR050491">
    <property type="entry name" value="AmpC-like"/>
</dbReference>
<evidence type="ECO:0000256" key="1">
    <source>
        <dbReference type="SAM" id="SignalP"/>
    </source>
</evidence>
<dbReference type="InterPro" id="IPR001466">
    <property type="entry name" value="Beta-lactam-related"/>
</dbReference>
<dbReference type="InterPro" id="IPR012338">
    <property type="entry name" value="Beta-lactam/transpept-like"/>
</dbReference>
<keyword evidence="3" id="KW-0378">Hydrolase</keyword>
<dbReference type="SUPFAM" id="SSF56601">
    <property type="entry name" value="beta-lactamase/transpeptidase-like"/>
    <property type="match status" value="1"/>
</dbReference>
<evidence type="ECO:0000313" key="4">
    <source>
        <dbReference type="Proteomes" id="UP001595975"/>
    </source>
</evidence>
<dbReference type="EC" id="3.-.-.-" evidence="3"/>
<dbReference type="PANTHER" id="PTHR46825:SF7">
    <property type="entry name" value="D-ALANYL-D-ALANINE CARBOXYPEPTIDASE"/>
    <property type="match status" value="1"/>
</dbReference>
<dbReference type="EMBL" id="JBHSOF010000027">
    <property type="protein sequence ID" value="MFC5665396.1"/>
    <property type="molecule type" value="Genomic_DNA"/>
</dbReference>
<evidence type="ECO:0000313" key="3">
    <source>
        <dbReference type="EMBL" id="MFC5665396.1"/>
    </source>
</evidence>
<organism evidence="3 4">
    <name type="scientific">Kitasatospora misakiensis</name>
    <dbReference type="NCBI Taxonomy" id="67330"/>
    <lineage>
        <taxon>Bacteria</taxon>
        <taxon>Bacillati</taxon>
        <taxon>Actinomycetota</taxon>
        <taxon>Actinomycetes</taxon>
        <taxon>Kitasatosporales</taxon>
        <taxon>Streptomycetaceae</taxon>
        <taxon>Kitasatospora</taxon>
    </lineage>
</organism>
<keyword evidence="4" id="KW-1185">Reference proteome</keyword>
<dbReference type="RefSeq" id="WP_380227088.1">
    <property type="nucleotide sequence ID" value="NZ_JBHSOF010000027.1"/>
</dbReference>
<feature type="domain" description="Beta-lactamase-related" evidence="2">
    <location>
        <begin position="70"/>
        <end position="394"/>
    </location>
</feature>
<evidence type="ECO:0000259" key="2">
    <source>
        <dbReference type="Pfam" id="PF00144"/>
    </source>
</evidence>
<sequence>MNADHLAGAGRRGRLGLRLAAVAVAGVTVATLAPTAAVAAGVEVPAAVGAAGTEEERRRPAVDLGPELRALVERGGATAAVGEARENGRRAWRDAAGVVDLGSGRAARADGRFRIGSVTKTFVSTVVLQLVDEGRLRLDDPVERYLPGIVPNGGAITLRQLLNHTSGLFDYLEDQRFLYHDDASLRSYLAKGRWTDFRPEDLVAVSAGHAPYFAPGQGWHYSNTNYILTGMIIRKVTGRTWQREVERRIVGPLRLDATTFPGSSPGIPGPHAHGYVQLPEGPADITLINPTVADAAGNGISTAADLDRFHAALFGGRLLSPARLAEMTTAVPAPMIAAHYGLGLIRYDLPCGEVWGHTGGIPGYNTILLGARDGSRQFALSFNVLEGAETDETGAAIDAFFMKAACGAGPAARDGRVGSPLKLLR</sequence>
<name>A0ABW0X8B5_9ACTN</name>
<dbReference type="GO" id="GO:0016787">
    <property type="term" value="F:hydrolase activity"/>
    <property type="evidence" value="ECO:0007669"/>
    <property type="project" value="UniProtKB-KW"/>
</dbReference>
<dbReference type="Proteomes" id="UP001595975">
    <property type="component" value="Unassembled WGS sequence"/>
</dbReference>
<dbReference type="Pfam" id="PF00144">
    <property type="entry name" value="Beta-lactamase"/>
    <property type="match status" value="1"/>
</dbReference>
<gene>
    <name evidence="3" type="ORF">ACFP3U_20740</name>
</gene>
<feature type="signal peptide" evidence="1">
    <location>
        <begin position="1"/>
        <end position="39"/>
    </location>
</feature>
<dbReference type="PANTHER" id="PTHR46825">
    <property type="entry name" value="D-ALANYL-D-ALANINE-CARBOXYPEPTIDASE/ENDOPEPTIDASE AMPH"/>
    <property type="match status" value="1"/>
</dbReference>
<dbReference type="Gene3D" id="3.40.710.10">
    <property type="entry name" value="DD-peptidase/beta-lactamase superfamily"/>
    <property type="match status" value="1"/>
</dbReference>
<accession>A0ABW0X8B5</accession>
<feature type="chain" id="PRO_5045299126" evidence="1">
    <location>
        <begin position="40"/>
        <end position="425"/>
    </location>
</feature>
<protein>
    <submittedName>
        <fullName evidence="3">Serine hydrolase domain-containing protein</fullName>
        <ecNumber evidence="3">3.-.-.-</ecNumber>
    </submittedName>
</protein>
<reference evidence="4" key="1">
    <citation type="journal article" date="2019" name="Int. J. Syst. Evol. Microbiol.">
        <title>The Global Catalogue of Microorganisms (GCM) 10K type strain sequencing project: providing services to taxonomists for standard genome sequencing and annotation.</title>
        <authorList>
            <consortium name="The Broad Institute Genomics Platform"/>
            <consortium name="The Broad Institute Genome Sequencing Center for Infectious Disease"/>
            <person name="Wu L."/>
            <person name="Ma J."/>
        </authorList>
    </citation>
    <scope>NUCLEOTIDE SEQUENCE [LARGE SCALE GENOMIC DNA]</scope>
    <source>
        <strain evidence="4">CGMCC 4.1437</strain>
    </source>
</reference>
<comment type="caution">
    <text evidence="3">The sequence shown here is derived from an EMBL/GenBank/DDBJ whole genome shotgun (WGS) entry which is preliminary data.</text>
</comment>